<reference evidence="2 3" key="1">
    <citation type="submission" date="2022-04" db="EMBL/GenBank/DDBJ databases">
        <title>Genome draft of Actinomadura sp. ATCC 31491.</title>
        <authorList>
            <person name="Shi X."/>
            <person name="Du Y."/>
        </authorList>
    </citation>
    <scope>NUCLEOTIDE SEQUENCE [LARGE SCALE GENOMIC DNA]</scope>
    <source>
        <strain evidence="2 3">ATCC 31491</strain>
    </source>
</reference>
<evidence type="ECO:0000259" key="1">
    <source>
        <dbReference type="PROSITE" id="PS50075"/>
    </source>
</evidence>
<dbReference type="Pfam" id="PF00550">
    <property type="entry name" value="PP-binding"/>
    <property type="match status" value="1"/>
</dbReference>
<name>A0ABT0FSW7_9ACTN</name>
<protein>
    <submittedName>
        <fullName evidence="2">Phosphopantetheine-binding protein</fullName>
    </submittedName>
</protein>
<comment type="caution">
    <text evidence="2">The sequence shown here is derived from an EMBL/GenBank/DDBJ whole genome shotgun (WGS) entry which is preliminary data.</text>
</comment>
<organism evidence="2 3">
    <name type="scientific">Actinomadura luzonensis</name>
    <dbReference type="NCBI Taxonomy" id="2805427"/>
    <lineage>
        <taxon>Bacteria</taxon>
        <taxon>Bacillati</taxon>
        <taxon>Actinomycetota</taxon>
        <taxon>Actinomycetes</taxon>
        <taxon>Streptosporangiales</taxon>
        <taxon>Thermomonosporaceae</taxon>
        <taxon>Actinomadura</taxon>
    </lineage>
</organism>
<proteinExistence type="predicted"/>
<gene>
    <name evidence="2" type="ORF">MF672_016830</name>
</gene>
<accession>A0ABT0FSW7</accession>
<dbReference type="Proteomes" id="UP001317259">
    <property type="component" value="Unassembled WGS sequence"/>
</dbReference>
<feature type="domain" description="Carrier" evidence="1">
    <location>
        <begin position="6"/>
        <end position="84"/>
    </location>
</feature>
<evidence type="ECO:0000313" key="2">
    <source>
        <dbReference type="EMBL" id="MCK2215441.1"/>
    </source>
</evidence>
<dbReference type="SUPFAM" id="SSF47336">
    <property type="entry name" value="ACP-like"/>
    <property type="match status" value="1"/>
</dbReference>
<dbReference type="InterPro" id="IPR009081">
    <property type="entry name" value="PP-bd_ACP"/>
</dbReference>
<dbReference type="RefSeq" id="WP_242379857.1">
    <property type="nucleotide sequence ID" value="NZ_JAKRKC020000001.1"/>
</dbReference>
<sequence length="97" mass="10456">MTISQEPLADTVRRIVDEQLNVTVHGYDLGPDDDLWALGMTSLTCMGLMLSIEDAFGVELPEDALKESTFRSLTSITAVVAEARRAEQDALTAEGAA</sequence>
<keyword evidence="3" id="KW-1185">Reference proteome</keyword>
<dbReference type="Gene3D" id="1.10.1200.10">
    <property type="entry name" value="ACP-like"/>
    <property type="match status" value="1"/>
</dbReference>
<evidence type="ECO:0000313" key="3">
    <source>
        <dbReference type="Proteomes" id="UP001317259"/>
    </source>
</evidence>
<dbReference type="PROSITE" id="PS50075">
    <property type="entry name" value="CARRIER"/>
    <property type="match status" value="1"/>
</dbReference>
<dbReference type="InterPro" id="IPR036736">
    <property type="entry name" value="ACP-like_sf"/>
</dbReference>
<dbReference type="EMBL" id="JAKRKC020000001">
    <property type="protein sequence ID" value="MCK2215441.1"/>
    <property type="molecule type" value="Genomic_DNA"/>
</dbReference>